<protein>
    <submittedName>
        <fullName evidence="4">Uu.00g131790.m01.CDS01</fullName>
    </submittedName>
</protein>
<evidence type="ECO:0000313" key="5">
    <source>
        <dbReference type="Proteomes" id="UP001295740"/>
    </source>
</evidence>
<feature type="region of interest" description="Disordered" evidence="2">
    <location>
        <begin position="581"/>
        <end position="603"/>
    </location>
</feature>
<keyword evidence="1" id="KW-0539">Nucleus</keyword>
<dbReference type="SMART" id="SM00066">
    <property type="entry name" value="GAL4"/>
    <property type="match status" value="1"/>
</dbReference>
<dbReference type="InterPro" id="IPR036864">
    <property type="entry name" value="Zn2-C6_fun-type_DNA-bd_sf"/>
</dbReference>
<dbReference type="EMBL" id="CAUWAG010000007">
    <property type="protein sequence ID" value="CAJ2505785.1"/>
    <property type="molecule type" value="Genomic_DNA"/>
</dbReference>
<comment type="caution">
    <text evidence="4">The sequence shown here is derived from an EMBL/GenBank/DDBJ whole genome shotgun (WGS) entry which is preliminary data.</text>
</comment>
<dbReference type="AlphaFoldDB" id="A0AAI8VJW9"/>
<dbReference type="Pfam" id="PF26082">
    <property type="entry name" value="zf-C2H2_AcuF"/>
    <property type="match status" value="1"/>
</dbReference>
<evidence type="ECO:0000259" key="3">
    <source>
        <dbReference type="PROSITE" id="PS50048"/>
    </source>
</evidence>
<dbReference type="GO" id="GO:0008270">
    <property type="term" value="F:zinc ion binding"/>
    <property type="evidence" value="ECO:0007669"/>
    <property type="project" value="InterPro"/>
</dbReference>
<dbReference type="InterPro" id="IPR001138">
    <property type="entry name" value="Zn2Cys6_DnaBD"/>
</dbReference>
<feature type="compositionally biased region" description="Acidic residues" evidence="2">
    <location>
        <begin position="286"/>
        <end position="300"/>
    </location>
</feature>
<organism evidence="4 5">
    <name type="scientific">Anthostomella pinea</name>
    <dbReference type="NCBI Taxonomy" id="933095"/>
    <lineage>
        <taxon>Eukaryota</taxon>
        <taxon>Fungi</taxon>
        <taxon>Dikarya</taxon>
        <taxon>Ascomycota</taxon>
        <taxon>Pezizomycotina</taxon>
        <taxon>Sordariomycetes</taxon>
        <taxon>Xylariomycetidae</taxon>
        <taxon>Xylariales</taxon>
        <taxon>Xylariaceae</taxon>
        <taxon>Anthostomella</taxon>
    </lineage>
</organism>
<feature type="region of interest" description="Disordered" evidence="2">
    <location>
        <begin position="286"/>
        <end position="305"/>
    </location>
</feature>
<feature type="region of interest" description="Disordered" evidence="2">
    <location>
        <begin position="1"/>
        <end position="45"/>
    </location>
</feature>
<dbReference type="Pfam" id="PF00172">
    <property type="entry name" value="Zn_clus"/>
    <property type="match status" value="1"/>
</dbReference>
<sequence>MVDDEYLGFSKPTTMLDGTNVAQQDGNDANQEGGKERARRIRSSKPKVKTGCYNCKMRRIKCDERRPECTQCIRSKKICTGYPPPPQQLSTFDASKSNQAYKVPPRPHTGVEPTTIAEDRGQPTQTDQSTLASGTPSHGQATQAIDWHIQQNDTLVSQGRAKHKGGSACLLLRAATWLLQGTVKATKNDQCNNGSKVTMALTRALEGLALWDERHSVSEGRLDTILEMSTRVRNATLSSLCRVVSTISNSIIPKLSGDASRLELEAVMEGFTNGFNLARIIDEDDEDDSNLDDDIDDDNTDSERETLDDHLKDLDEYIRGLNDLDSSLANPAMDAVTVPSRTSTEKAVPLAKQGSSPLSRQHFYSLRIRDLFPEVSDYLADHLGQSNWERYCLILGTREQGAKQVDEDDPPLDIEYTLRNPSWYGSSRPGAATLPDSGVGTSLQTYTALRSQLSSAVSGIGDGFYSAFPSLSKEAKAGKPFECDACGRQVVVTRSRLWKKHLLDDLQPYICIVPGCEVDRTPFPSQIAWIEHIRSKHSSTDFLQHLCCPFCKVSAPREVFGMLTHIAKHLEVISAIPLPRYDPDDTAEESSQSMSMATNAASDESDEVLRNVANFVESNATAPGVPLRHVEGVTRQLSV</sequence>
<dbReference type="PROSITE" id="PS00463">
    <property type="entry name" value="ZN2_CY6_FUNGAL_1"/>
    <property type="match status" value="1"/>
</dbReference>
<dbReference type="PANTHER" id="PTHR35391">
    <property type="entry name" value="C2H2-TYPE DOMAIN-CONTAINING PROTEIN-RELATED"/>
    <property type="match status" value="1"/>
</dbReference>
<dbReference type="GO" id="GO:0000981">
    <property type="term" value="F:DNA-binding transcription factor activity, RNA polymerase II-specific"/>
    <property type="evidence" value="ECO:0007669"/>
    <property type="project" value="InterPro"/>
</dbReference>
<keyword evidence="5" id="KW-1185">Reference proteome</keyword>
<name>A0AAI8VJW9_9PEZI</name>
<feature type="compositionally biased region" description="Polar residues" evidence="2">
    <location>
        <begin position="589"/>
        <end position="602"/>
    </location>
</feature>
<dbReference type="Gene3D" id="4.10.240.10">
    <property type="entry name" value="Zn(2)-C6 fungal-type DNA-binding domain"/>
    <property type="match status" value="1"/>
</dbReference>
<gene>
    <name evidence="4" type="ORF">KHLLAP_LOCUS6253</name>
</gene>
<evidence type="ECO:0000256" key="2">
    <source>
        <dbReference type="SAM" id="MobiDB-lite"/>
    </source>
</evidence>
<proteinExistence type="predicted"/>
<feature type="region of interest" description="Disordered" evidence="2">
    <location>
        <begin position="98"/>
        <end position="139"/>
    </location>
</feature>
<dbReference type="Proteomes" id="UP001295740">
    <property type="component" value="Unassembled WGS sequence"/>
</dbReference>
<accession>A0AAI8VJW9</accession>
<evidence type="ECO:0000256" key="1">
    <source>
        <dbReference type="ARBA" id="ARBA00023242"/>
    </source>
</evidence>
<dbReference type="PROSITE" id="PS50048">
    <property type="entry name" value="ZN2_CY6_FUNGAL_2"/>
    <property type="match status" value="1"/>
</dbReference>
<dbReference type="PANTHER" id="PTHR35391:SF5">
    <property type="entry name" value="DUF6590 DOMAIN-CONTAINING PROTEIN"/>
    <property type="match status" value="1"/>
</dbReference>
<feature type="compositionally biased region" description="Polar residues" evidence="2">
    <location>
        <begin position="11"/>
        <end position="30"/>
    </location>
</feature>
<dbReference type="SUPFAM" id="SSF57701">
    <property type="entry name" value="Zn2/Cys6 DNA-binding domain"/>
    <property type="match status" value="1"/>
</dbReference>
<reference evidence="4" key="1">
    <citation type="submission" date="2023-10" db="EMBL/GenBank/DDBJ databases">
        <authorList>
            <person name="Hackl T."/>
        </authorList>
    </citation>
    <scope>NUCLEOTIDE SEQUENCE</scope>
</reference>
<dbReference type="CDD" id="cd00067">
    <property type="entry name" value="GAL4"/>
    <property type="match status" value="1"/>
</dbReference>
<feature type="compositionally biased region" description="Polar residues" evidence="2">
    <location>
        <begin position="122"/>
        <end position="139"/>
    </location>
</feature>
<evidence type="ECO:0000313" key="4">
    <source>
        <dbReference type="EMBL" id="CAJ2505785.1"/>
    </source>
</evidence>
<dbReference type="InterPro" id="IPR058925">
    <property type="entry name" value="zf-C2H2_AcuF"/>
</dbReference>
<feature type="domain" description="Zn(2)-C6 fungal-type" evidence="3">
    <location>
        <begin position="51"/>
        <end position="80"/>
    </location>
</feature>